<keyword evidence="3" id="KW-1185">Reference proteome</keyword>
<dbReference type="PANTHER" id="PTHR35458">
    <property type="entry name" value="SLR0755 PROTEIN"/>
    <property type="match status" value="1"/>
</dbReference>
<dbReference type="Proteomes" id="UP000186524">
    <property type="component" value="Unassembled WGS sequence"/>
</dbReference>
<gene>
    <name evidence="2" type="ORF">BLL40_04715</name>
</gene>
<sequence length="227" mass="26706">MKRVAIIVDGQFLLHRIKDATGERRYPDPEKVYTYMNSLIEKNEEVYRIFFYQGEPSKQRTQKPFSKEWIEFKDSDTSTYNLNLFSTLSKQDLMAIRLGDTQFRGWKLKSDVQKRLMDDSFEEEFKDHHFTLDFQQKGVDIKIGLDVAWLASKKLVDRIIMVTGDADFVPAMKFARREGLQVVLQKIGPRNINDTLEIHSDYVRCHSNKQVNELIQEKAEDDCVQQE</sequence>
<evidence type="ECO:0000313" key="2">
    <source>
        <dbReference type="EMBL" id="OKL37611.1"/>
    </source>
</evidence>
<comment type="caution">
    <text evidence="2">The sequence shown here is derived from an EMBL/GenBank/DDBJ whole genome shotgun (WGS) entry which is preliminary data.</text>
</comment>
<accession>A0A1Q5P633</accession>
<evidence type="ECO:0000259" key="1">
    <source>
        <dbReference type="Pfam" id="PF01936"/>
    </source>
</evidence>
<protein>
    <submittedName>
        <fullName evidence="2">NYN domain-containing protein</fullName>
    </submittedName>
</protein>
<feature type="domain" description="NYN" evidence="1">
    <location>
        <begin position="3"/>
        <end position="191"/>
    </location>
</feature>
<dbReference type="EMBL" id="MRWQ01000004">
    <property type="protein sequence ID" value="OKL37611.1"/>
    <property type="molecule type" value="Genomic_DNA"/>
</dbReference>
<dbReference type="OrthoDB" id="9800236at2"/>
<dbReference type="InterPro" id="IPR021139">
    <property type="entry name" value="NYN"/>
</dbReference>
<dbReference type="CDD" id="cd18722">
    <property type="entry name" value="PIN_NicB-like"/>
    <property type="match status" value="1"/>
</dbReference>
<proteinExistence type="predicted"/>
<dbReference type="GO" id="GO:0004540">
    <property type="term" value="F:RNA nuclease activity"/>
    <property type="evidence" value="ECO:0007669"/>
    <property type="project" value="InterPro"/>
</dbReference>
<dbReference type="Gene3D" id="3.40.50.1010">
    <property type="entry name" value="5'-nuclease"/>
    <property type="match status" value="1"/>
</dbReference>
<dbReference type="STRING" id="1714354.BLL40_04715"/>
<dbReference type="InterPro" id="IPR047140">
    <property type="entry name" value="LabA"/>
</dbReference>
<dbReference type="AlphaFoldDB" id="A0A1Q5P633"/>
<dbReference type="Pfam" id="PF01936">
    <property type="entry name" value="NYN"/>
    <property type="match status" value="1"/>
</dbReference>
<organism evidence="2 3">
    <name type="scientific">Domibacillus mangrovi</name>
    <dbReference type="NCBI Taxonomy" id="1714354"/>
    <lineage>
        <taxon>Bacteria</taxon>
        <taxon>Bacillati</taxon>
        <taxon>Bacillota</taxon>
        <taxon>Bacilli</taxon>
        <taxon>Bacillales</taxon>
        <taxon>Bacillaceae</taxon>
        <taxon>Domibacillus</taxon>
    </lineage>
</organism>
<dbReference type="RefSeq" id="WP_073710762.1">
    <property type="nucleotide sequence ID" value="NZ_MRWQ01000004.1"/>
</dbReference>
<name>A0A1Q5P633_9BACI</name>
<reference evidence="2 3" key="1">
    <citation type="submission" date="2016-12" db="EMBL/GenBank/DDBJ databases">
        <title>Domibacillus sp. SAOS 44 whole genome sequencing.</title>
        <authorList>
            <person name="Verma A."/>
            <person name="Krishnamurthi S."/>
        </authorList>
    </citation>
    <scope>NUCLEOTIDE SEQUENCE [LARGE SCALE GENOMIC DNA]</scope>
    <source>
        <strain evidence="2 3">SAOS 44</strain>
    </source>
</reference>
<evidence type="ECO:0000313" key="3">
    <source>
        <dbReference type="Proteomes" id="UP000186524"/>
    </source>
</evidence>
<dbReference type="PANTHER" id="PTHR35458:SF8">
    <property type="entry name" value="SLR0650 PROTEIN"/>
    <property type="match status" value="1"/>
</dbReference>